<comment type="subunit">
    <text evidence="4">Homotrimer.</text>
</comment>
<dbReference type="FunCoup" id="A0A409VPT1">
    <property type="interactions" value="308"/>
</dbReference>
<keyword evidence="4" id="KW-0539">Nucleus</keyword>
<feature type="binding site" evidence="4">
    <location>
        <begin position="57"/>
        <end position="58"/>
    </location>
    <ligand>
        <name>phosphate</name>
        <dbReference type="ChEBI" id="CHEBI:43474"/>
    </ligand>
</feature>
<evidence type="ECO:0000256" key="1">
    <source>
        <dbReference type="ARBA" id="ARBA00022676"/>
    </source>
</evidence>
<dbReference type="InterPro" id="IPR018099">
    <property type="entry name" value="Purine_phosphorylase-2_CS"/>
</dbReference>
<name>A0A409VPT1_9AGAR</name>
<keyword evidence="2 4" id="KW-0808">Transferase</keyword>
<organism evidence="6 7">
    <name type="scientific">Panaeolus cyanescens</name>
    <dbReference type="NCBI Taxonomy" id="181874"/>
    <lineage>
        <taxon>Eukaryota</taxon>
        <taxon>Fungi</taxon>
        <taxon>Dikarya</taxon>
        <taxon>Basidiomycota</taxon>
        <taxon>Agaricomycotina</taxon>
        <taxon>Agaricomycetes</taxon>
        <taxon>Agaricomycetidae</taxon>
        <taxon>Agaricales</taxon>
        <taxon>Agaricineae</taxon>
        <taxon>Galeropsidaceae</taxon>
        <taxon>Panaeolus</taxon>
    </lineage>
</organism>
<dbReference type="PANTHER" id="PTHR42679:SF2">
    <property type="entry name" value="S-METHYL-5'-THIOADENOSINE PHOSPHORYLASE"/>
    <property type="match status" value="1"/>
</dbReference>
<evidence type="ECO:0000313" key="6">
    <source>
        <dbReference type="EMBL" id="PPQ68281.1"/>
    </source>
</evidence>
<dbReference type="EMBL" id="NHTK01006011">
    <property type="protein sequence ID" value="PPQ68281.1"/>
    <property type="molecule type" value="Genomic_DNA"/>
</dbReference>
<dbReference type="GO" id="GO:0005829">
    <property type="term" value="C:cytosol"/>
    <property type="evidence" value="ECO:0007669"/>
    <property type="project" value="TreeGrafter"/>
</dbReference>
<keyword evidence="7" id="KW-1185">Reference proteome</keyword>
<dbReference type="EC" id="2.4.2.28" evidence="4"/>
<dbReference type="Gene3D" id="3.40.50.1580">
    <property type="entry name" value="Nucleoside phosphorylase domain"/>
    <property type="match status" value="1"/>
</dbReference>
<dbReference type="InParanoid" id="A0A409VPT1"/>
<proteinExistence type="inferred from homology"/>
<dbReference type="HAMAP" id="MF_01963">
    <property type="entry name" value="MTAP"/>
    <property type="match status" value="1"/>
</dbReference>
<dbReference type="SUPFAM" id="SSF53167">
    <property type="entry name" value="Purine and uridine phosphorylases"/>
    <property type="match status" value="1"/>
</dbReference>
<dbReference type="OrthoDB" id="431409at2759"/>
<comment type="caution">
    <text evidence="6">The sequence shown here is derived from an EMBL/GenBank/DDBJ whole genome shotgun (WGS) entry which is preliminary data.</text>
</comment>
<dbReference type="GO" id="GO:0005634">
    <property type="term" value="C:nucleus"/>
    <property type="evidence" value="ECO:0007669"/>
    <property type="project" value="UniProtKB-SubCell"/>
</dbReference>
<accession>A0A409VPT1</accession>
<reference evidence="6 7" key="1">
    <citation type="journal article" date="2018" name="Evol. Lett.">
        <title>Horizontal gene cluster transfer increased hallucinogenic mushroom diversity.</title>
        <authorList>
            <person name="Reynolds H.T."/>
            <person name="Vijayakumar V."/>
            <person name="Gluck-Thaler E."/>
            <person name="Korotkin H.B."/>
            <person name="Matheny P.B."/>
            <person name="Slot J.C."/>
        </authorList>
    </citation>
    <scope>NUCLEOTIDE SEQUENCE [LARGE SCALE GENOMIC DNA]</scope>
    <source>
        <strain evidence="6 7">2629</strain>
    </source>
</reference>
<dbReference type="GO" id="GO:0019509">
    <property type="term" value="P:L-methionine salvage from methylthioadenosine"/>
    <property type="evidence" value="ECO:0007669"/>
    <property type="project" value="UniProtKB-UniRule"/>
</dbReference>
<evidence type="ECO:0000313" key="7">
    <source>
        <dbReference type="Proteomes" id="UP000284842"/>
    </source>
</evidence>
<dbReference type="UniPathway" id="UPA00904">
    <property type="reaction ID" value="UER00873"/>
</dbReference>
<dbReference type="PANTHER" id="PTHR42679">
    <property type="entry name" value="S-METHYL-5'-THIOADENOSINE PHOSPHORYLASE"/>
    <property type="match status" value="1"/>
</dbReference>
<dbReference type="CDD" id="cd09010">
    <property type="entry name" value="MTAP_SsMTAPII_like_MTIP"/>
    <property type="match status" value="1"/>
</dbReference>
<keyword evidence="3 4" id="KW-0660">Purine salvage</keyword>
<dbReference type="AlphaFoldDB" id="A0A409VPT1"/>
<comment type="similarity">
    <text evidence="4">Belongs to the PNP/MTAP phosphorylase family. MTAP subfamily.</text>
</comment>
<feature type="binding site" evidence="4">
    <location>
        <position position="197"/>
    </location>
    <ligand>
        <name>phosphate</name>
        <dbReference type="ChEBI" id="CHEBI:43474"/>
    </ligand>
</feature>
<comment type="subcellular location">
    <subcellularLocation>
        <location evidence="4">Cytoplasm</location>
    </subcellularLocation>
    <subcellularLocation>
        <location evidence="4">Nucleus</location>
    </subcellularLocation>
</comment>
<protein>
    <recommendedName>
        <fullName evidence="4">S-methyl-5'-thioadenosine phosphorylase</fullName>
        <ecNumber evidence="4">2.4.2.28</ecNumber>
    </recommendedName>
    <alternativeName>
        <fullName evidence="4">5'-methylthioadenosine phosphorylase</fullName>
        <shortName evidence="4">MTA phosphorylase</shortName>
        <shortName evidence="4">MTAP</shortName>
        <shortName evidence="4">MTAPase</shortName>
    </alternativeName>
</protein>
<feature type="binding site" evidence="4">
    <location>
        <begin position="220"/>
        <end position="222"/>
    </location>
    <ligand>
        <name>substrate</name>
    </ligand>
</feature>
<comment type="pathway">
    <text evidence="4">Amino-acid biosynthesis; L-methionine biosynthesis via salvage pathway; S-methyl-5-thio-alpha-D-ribose 1-phosphate from S-methyl-5'-thioadenosine (phosphorylase route): step 1/1.</text>
</comment>
<evidence type="ECO:0000256" key="2">
    <source>
        <dbReference type="ARBA" id="ARBA00022679"/>
    </source>
</evidence>
<dbReference type="STRING" id="181874.A0A409VPT1"/>
<dbReference type="InterPro" id="IPR010044">
    <property type="entry name" value="MTAP"/>
</dbReference>
<dbReference type="InterPro" id="IPR035994">
    <property type="entry name" value="Nucleoside_phosphorylase_sf"/>
</dbReference>
<keyword evidence="4" id="KW-0963">Cytoplasm</keyword>
<evidence type="ECO:0000259" key="5">
    <source>
        <dbReference type="Pfam" id="PF01048"/>
    </source>
</evidence>
<dbReference type="InterPro" id="IPR000845">
    <property type="entry name" value="Nucleoside_phosphorylase_d"/>
</dbReference>
<dbReference type="Proteomes" id="UP000284842">
    <property type="component" value="Unassembled WGS sequence"/>
</dbReference>
<feature type="domain" description="Nucleoside phosphorylase" evidence="5">
    <location>
        <begin position="8"/>
        <end position="252"/>
    </location>
</feature>
<dbReference type="GO" id="GO:0006166">
    <property type="term" value="P:purine ribonucleoside salvage"/>
    <property type="evidence" value="ECO:0007669"/>
    <property type="project" value="UniProtKB-KW"/>
</dbReference>
<feature type="binding site" evidence="4">
    <location>
        <begin position="90"/>
        <end position="91"/>
    </location>
    <ligand>
        <name>phosphate</name>
        <dbReference type="ChEBI" id="CHEBI:43474"/>
    </ligand>
</feature>
<sequence>MSDENVLIGVIGGSGLYHLDNLTFVKHVNPETPWGFPSSPITISALPSGAKIAFVARHGTGHTIHPSAVPARANIAALKSLGVRVIVAFSAVGSLREEISPGSFALPTQIIDRTKGVRPASFFEGTSIVAHAMFGDPFSNKLVKWLEGRVKDVLDKEGRGVQLFTDKCIVCMEGPQFSTRAESIMYRQWGGDLINMSVLPEAKLAREAEISYALIATATDYDSWRPQSEAVTAAEVFKTLKANADTSRLVAATVLEELQEIVSGKNGAEASALLLEEVGTMKFSIMPRSEKQNPEHRQKLAYILPEYFAGEEGADVTSA</sequence>
<dbReference type="FunFam" id="3.40.50.1580:FF:000008">
    <property type="entry name" value="S-methyl-5'-thioadenosine phosphorylase"/>
    <property type="match status" value="1"/>
</dbReference>
<gene>
    <name evidence="6" type="ORF">CVT24_005097</name>
</gene>
<evidence type="ECO:0000256" key="4">
    <source>
        <dbReference type="HAMAP-Rule" id="MF_03155"/>
    </source>
</evidence>
<evidence type="ECO:0000256" key="3">
    <source>
        <dbReference type="ARBA" id="ARBA00022726"/>
    </source>
</evidence>
<keyword evidence="1 4" id="KW-0328">Glycosyltransferase</keyword>
<feature type="binding site" evidence="4">
    <location>
        <position position="196"/>
    </location>
    <ligand>
        <name>substrate</name>
    </ligand>
</feature>
<feature type="site" description="Important for substrate specificity" evidence="4">
    <location>
        <position position="178"/>
    </location>
</feature>
<comment type="function">
    <text evidence="4">Catalyzes the reversible phosphorylation of S-methyl-5'-thioadenosine (MTA) to adenine and 5-methylthioribose-1-phosphate. Involved in the breakdown of MTA, a major by-product of polyamine biosynthesis. Responsible for the first step in the methionine salvage pathway after MTA has been generated from S-adenosylmethionine. Has broad substrate specificity with 6-aminopurine nucleosides as preferred substrates.</text>
</comment>
<feature type="binding site" evidence="4">
    <location>
        <position position="14"/>
    </location>
    <ligand>
        <name>phosphate</name>
        <dbReference type="ChEBI" id="CHEBI:43474"/>
    </ligand>
</feature>
<feature type="site" description="Important for substrate specificity" evidence="4">
    <location>
        <position position="233"/>
    </location>
</feature>
<dbReference type="PROSITE" id="PS01240">
    <property type="entry name" value="PNP_MTAP_2"/>
    <property type="match status" value="1"/>
</dbReference>
<dbReference type="Pfam" id="PF01048">
    <property type="entry name" value="PNP_UDP_1"/>
    <property type="match status" value="1"/>
</dbReference>
<dbReference type="GO" id="GO:0017061">
    <property type="term" value="F:S-methyl-5-thioadenosine phosphorylase activity"/>
    <property type="evidence" value="ECO:0007669"/>
    <property type="project" value="UniProtKB-UniRule"/>
</dbReference>
<comment type="catalytic activity">
    <reaction evidence="4">
        <text>S-methyl-5'-thioadenosine + phosphate = 5-(methylsulfanyl)-alpha-D-ribose 1-phosphate + adenine</text>
        <dbReference type="Rhea" id="RHEA:11852"/>
        <dbReference type="ChEBI" id="CHEBI:16708"/>
        <dbReference type="ChEBI" id="CHEBI:17509"/>
        <dbReference type="ChEBI" id="CHEBI:43474"/>
        <dbReference type="ChEBI" id="CHEBI:58533"/>
        <dbReference type="EC" id="2.4.2.28"/>
    </reaction>
</comment>